<comment type="function">
    <text evidence="6">The RuvA-RuvB-RuvC complex processes Holliday junction (HJ) DNA during genetic recombination and DNA repair, while the RuvA-RuvB complex plays an important role in the rescue of blocked DNA replication forks via replication fork reversal (RFR). RuvA specifically binds to HJ cruciform DNA, conferring on it an open structure. The RuvB hexamer acts as an ATP-dependent pump, pulling dsDNA into and through the RuvAB complex. HJ branch migration allows RuvC to scan DNA until it finds its consensus sequence, where it cleaves and resolves the cruciform DNA.</text>
</comment>
<keyword evidence="2 6" id="KW-0227">DNA damage</keyword>
<dbReference type="Proteomes" id="UP001180087">
    <property type="component" value="Chromosome"/>
</dbReference>
<dbReference type="InterPro" id="IPR013849">
    <property type="entry name" value="DNA_helicase_Holl-junc_RuvA_I"/>
</dbReference>
<feature type="region of interest" description="Domain III" evidence="6">
    <location>
        <begin position="148"/>
        <end position="199"/>
    </location>
</feature>
<dbReference type="CDD" id="cd14332">
    <property type="entry name" value="UBA_RuvA_C"/>
    <property type="match status" value="1"/>
</dbReference>
<dbReference type="Gene3D" id="1.10.8.10">
    <property type="entry name" value="DNA helicase RuvA subunit, C-terminal domain"/>
    <property type="match status" value="1"/>
</dbReference>
<dbReference type="InterPro" id="IPR011114">
    <property type="entry name" value="RuvA_C"/>
</dbReference>
<dbReference type="InterPro" id="IPR000085">
    <property type="entry name" value="RuvA"/>
</dbReference>
<dbReference type="Pfam" id="PF01330">
    <property type="entry name" value="RuvA_N"/>
    <property type="match status" value="1"/>
</dbReference>
<keyword evidence="8" id="KW-0378">Hydrolase</keyword>
<comment type="subcellular location">
    <subcellularLocation>
        <location evidence="6">Cytoplasm</location>
    </subcellularLocation>
</comment>
<dbReference type="SUPFAM" id="SSF50249">
    <property type="entry name" value="Nucleic acid-binding proteins"/>
    <property type="match status" value="1"/>
</dbReference>
<name>A0ABY9KSJ2_9BACI</name>
<reference evidence="8" key="1">
    <citation type="submission" date="2023-06" db="EMBL/GenBank/DDBJ databases">
        <title>A Treasure from Seagulls: Isolation and Description of Aciduricobacillus qingdaonensis gen. nov., sp. nov., a Rare Obligately Uric Acid-utilizing Member in the Family Bacillaceae.</title>
        <authorList>
            <person name="Liu W."/>
            <person name="Wang B."/>
        </authorList>
    </citation>
    <scope>NUCLEOTIDE SEQUENCE</scope>
    <source>
        <strain evidence="8">44XB</strain>
    </source>
</reference>
<gene>
    <name evidence="6 8" type="primary">ruvA</name>
    <name evidence="8" type="ORF">QR721_08425</name>
</gene>
<dbReference type="Gene3D" id="1.10.150.20">
    <property type="entry name" value="5' to 3' exonuclease, C-terminal subdomain"/>
    <property type="match status" value="1"/>
</dbReference>
<dbReference type="InterPro" id="IPR012340">
    <property type="entry name" value="NA-bd_OB-fold"/>
</dbReference>
<keyword evidence="3 6" id="KW-0238">DNA-binding</keyword>
<dbReference type="NCBIfam" id="TIGR00084">
    <property type="entry name" value="ruvA"/>
    <property type="match status" value="1"/>
</dbReference>
<keyword evidence="9" id="KW-1185">Reference proteome</keyword>
<evidence type="ECO:0000256" key="5">
    <source>
        <dbReference type="ARBA" id="ARBA00023204"/>
    </source>
</evidence>
<comment type="similarity">
    <text evidence="6">Belongs to the RuvA family.</text>
</comment>
<evidence type="ECO:0000256" key="1">
    <source>
        <dbReference type="ARBA" id="ARBA00022490"/>
    </source>
</evidence>
<dbReference type="SMART" id="SM00278">
    <property type="entry name" value="HhH1"/>
    <property type="match status" value="2"/>
</dbReference>
<evidence type="ECO:0000256" key="6">
    <source>
        <dbReference type="HAMAP-Rule" id="MF_00031"/>
    </source>
</evidence>
<proteinExistence type="inferred from homology"/>
<keyword evidence="1 6" id="KW-0963">Cytoplasm</keyword>
<evidence type="ECO:0000259" key="7">
    <source>
        <dbReference type="SMART" id="SM00278"/>
    </source>
</evidence>
<comment type="caution">
    <text evidence="6">Lacks conserved residue(s) required for the propagation of feature annotation.</text>
</comment>
<dbReference type="HAMAP" id="MF_00031">
    <property type="entry name" value="DNA_HJ_migration_RuvA"/>
    <property type="match status" value="1"/>
</dbReference>
<dbReference type="GO" id="GO:0016787">
    <property type="term" value="F:hydrolase activity"/>
    <property type="evidence" value="ECO:0007669"/>
    <property type="project" value="UniProtKB-KW"/>
</dbReference>
<evidence type="ECO:0000256" key="2">
    <source>
        <dbReference type="ARBA" id="ARBA00022763"/>
    </source>
</evidence>
<accession>A0ABY9KSJ2</accession>
<dbReference type="InterPro" id="IPR036267">
    <property type="entry name" value="RuvA_C_sf"/>
</dbReference>
<dbReference type="Pfam" id="PF14520">
    <property type="entry name" value="HHH_5"/>
    <property type="match status" value="1"/>
</dbReference>
<dbReference type="EMBL" id="CP129113">
    <property type="protein sequence ID" value="WLV23671.1"/>
    <property type="molecule type" value="Genomic_DNA"/>
</dbReference>
<protein>
    <recommendedName>
        <fullName evidence="6">Holliday junction branch migration complex subunit RuvA</fullName>
    </recommendedName>
</protein>
<organism evidence="8 9">
    <name type="scientific">Aciduricibacillus chroicocephali</name>
    <dbReference type="NCBI Taxonomy" id="3054939"/>
    <lineage>
        <taxon>Bacteria</taxon>
        <taxon>Bacillati</taxon>
        <taxon>Bacillota</taxon>
        <taxon>Bacilli</taxon>
        <taxon>Bacillales</taxon>
        <taxon>Bacillaceae</taxon>
        <taxon>Aciduricibacillus</taxon>
    </lineage>
</organism>
<evidence type="ECO:0000313" key="9">
    <source>
        <dbReference type="Proteomes" id="UP001180087"/>
    </source>
</evidence>
<feature type="domain" description="Helix-hairpin-helix DNA-binding motif class 1" evidence="7">
    <location>
        <begin position="72"/>
        <end position="91"/>
    </location>
</feature>
<keyword evidence="4 6" id="KW-0233">DNA recombination</keyword>
<dbReference type="InterPro" id="IPR003583">
    <property type="entry name" value="Hlx-hairpin-Hlx_DNA-bd_motif"/>
</dbReference>
<comment type="domain">
    <text evidence="6">Has three domains with a flexible linker between the domains II and III and assumes an 'L' shape. Domain III is highly mobile and contacts RuvB.</text>
</comment>
<dbReference type="Pfam" id="PF07499">
    <property type="entry name" value="RuvA_C"/>
    <property type="match status" value="1"/>
</dbReference>
<dbReference type="GO" id="GO:0003678">
    <property type="term" value="F:DNA helicase activity"/>
    <property type="evidence" value="ECO:0007669"/>
    <property type="project" value="UniProtKB-EC"/>
</dbReference>
<dbReference type="Gene3D" id="2.40.50.140">
    <property type="entry name" value="Nucleic acid-binding proteins"/>
    <property type="match status" value="1"/>
</dbReference>
<sequence length="199" mass="22027">MIAYVKGKLAFITDDTVVLDVGGLGYEIFCANPYKFQNKLHQEMLMHTYQHVREDAITLFGFETEDEKYLFTKLISVSGIGPKSGIAILSGAEPNKFIAAVEQENEKFLTSFPGVGKKTARQIILDLKGKLSGLLIIGEENVGEGPDKNYDALNEAEEALQALGYGPKEIKAVMPELRKMEGATTDEMIRKALSFFIKN</sequence>
<dbReference type="SUPFAM" id="SSF47781">
    <property type="entry name" value="RuvA domain 2-like"/>
    <property type="match status" value="1"/>
</dbReference>
<dbReference type="InterPro" id="IPR010994">
    <property type="entry name" value="RuvA_2-like"/>
</dbReference>
<evidence type="ECO:0000313" key="8">
    <source>
        <dbReference type="EMBL" id="WLV23671.1"/>
    </source>
</evidence>
<evidence type="ECO:0000256" key="3">
    <source>
        <dbReference type="ARBA" id="ARBA00023125"/>
    </source>
</evidence>
<feature type="domain" description="Helix-hairpin-helix DNA-binding motif class 1" evidence="7">
    <location>
        <begin position="107"/>
        <end position="126"/>
    </location>
</feature>
<comment type="subunit">
    <text evidence="6">Homotetramer. Forms an RuvA(8)-RuvB(12)-Holliday junction (HJ) complex. HJ DNA is sandwiched between 2 RuvA tetramers; dsDNA enters through RuvA and exits via RuvB. An RuvB hexamer assembles on each DNA strand where it exits the tetramer. Each RuvB hexamer is contacted by two RuvA subunits (via domain III) on 2 adjacent RuvB subunits; this complex drives branch migration. In the full resolvosome a probable DNA-RuvA(4)-RuvB(12)-RuvC(2) complex forms which resolves the HJ.</text>
</comment>
<dbReference type="RefSeq" id="WP_348025909.1">
    <property type="nucleotide sequence ID" value="NZ_CP129113.1"/>
</dbReference>
<dbReference type="SUPFAM" id="SSF46929">
    <property type="entry name" value="DNA helicase RuvA subunit, C-terminal domain"/>
    <property type="match status" value="1"/>
</dbReference>
<keyword evidence="5 6" id="KW-0234">DNA repair</keyword>
<evidence type="ECO:0000256" key="4">
    <source>
        <dbReference type="ARBA" id="ARBA00023172"/>
    </source>
</evidence>